<evidence type="ECO:0000256" key="1">
    <source>
        <dbReference type="SAM" id="MobiDB-lite"/>
    </source>
</evidence>
<evidence type="ECO:0000313" key="8">
    <source>
        <dbReference type="RefSeq" id="XP_070623629.1"/>
    </source>
</evidence>
<gene>
    <name evidence="3 4 5 6 7 8 9 10 11" type="primary">LOC109568748</name>
</gene>
<dbReference type="RefSeq" id="XP_070623625.1">
    <property type="nucleotide sequence ID" value="XM_070767524.1"/>
</dbReference>
<evidence type="ECO:0000313" key="6">
    <source>
        <dbReference type="RefSeq" id="XP_070623627.1"/>
    </source>
</evidence>
<dbReference type="RefSeq" id="XP_070623628.1">
    <property type="nucleotide sequence ID" value="XM_070767527.1"/>
</dbReference>
<organism evidence="2 11">
    <name type="scientific">Bos indicus</name>
    <name type="common">Zebu</name>
    <dbReference type="NCBI Taxonomy" id="9915"/>
    <lineage>
        <taxon>Eukaryota</taxon>
        <taxon>Metazoa</taxon>
        <taxon>Chordata</taxon>
        <taxon>Craniata</taxon>
        <taxon>Vertebrata</taxon>
        <taxon>Euteleostomi</taxon>
        <taxon>Mammalia</taxon>
        <taxon>Eutheria</taxon>
        <taxon>Laurasiatheria</taxon>
        <taxon>Artiodactyla</taxon>
        <taxon>Ruminantia</taxon>
        <taxon>Pecora</taxon>
        <taxon>Bovidae</taxon>
        <taxon>Bovinae</taxon>
        <taxon>Bos</taxon>
    </lineage>
</organism>
<dbReference type="RefSeq" id="XP_070623632.1">
    <property type="nucleotide sequence ID" value="XM_070767531.1"/>
</dbReference>
<sequence length="314" mass="33009">MCPEAGQRRRCPQVGAAAGGRHRRQAEPLQAWGGWGTASSHPSPSPADPNTGSTVGVLAVLTLITGASAVPTHGATSSATIRAGNAGPVRHEQCAPGTAGDCRASLGSAAWLQLQEPRGAGQLMTSGQVRRRGGLETSVTSREGDVPQKPSGSQERDVRAPEGSGPQVSLPFPSERARCAEWVVSGSLLPTRPCSHRLPSKAHSEWRAPECPGQLARPGPPDAQRWQGRTSPARVVHTPRGSAWVVPRGLGGERSSVWPLSLASPVPSSVALTQKTQQPALWPLNALYFLMWFIRPSRGKGSSESNLPTPFPSA</sequence>
<dbReference type="RefSeq" id="XP_070623631.1">
    <property type="nucleotide sequence ID" value="XM_070767530.1"/>
</dbReference>
<name>A0ABM4QK03_BOSIN</name>
<evidence type="ECO:0000313" key="4">
    <source>
        <dbReference type="RefSeq" id="XP_070623625.1"/>
    </source>
</evidence>
<dbReference type="RefSeq" id="XP_070623630.1">
    <property type="nucleotide sequence ID" value="XM_070767529.1"/>
</dbReference>
<evidence type="ECO:0000313" key="9">
    <source>
        <dbReference type="RefSeq" id="XP_070623630.1"/>
    </source>
</evidence>
<dbReference type="Proteomes" id="UP001652663">
    <property type="component" value="Chromosome 15"/>
</dbReference>
<protein>
    <submittedName>
        <fullName evidence="3 4">Uncharacterized protein isoform X1</fullName>
    </submittedName>
</protein>
<dbReference type="RefSeq" id="XP_070623627.1">
    <property type="nucleotide sequence ID" value="XM_070767526.1"/>
</dbReference>
<dbReference type="RefSeq" id="XP_070623626.1">
    <property type="nucleotide sequence ID" value="XM_070767525.1"/>
</dbReference>
<evidence type="ECO:0000313" key="3">
    <source>
        <dbReference type="RefSeq" id="XP_070623624.1"/>
    </source>
</evidence>
<keyword evidence="2" id="KW-1185">Reference proteome</keyword>
<evidence type="ECO:0000313" key="10">
    <source>
        <dbReference type="RefSeq" id="XP_070623631.1"/>
    </source>
</evidence>
<reference evidence="3 4" key="1">
    <citation type="submission" date="2025-05" db="UniProtKB">
        <authorList>
            <consortium name="RefSeq"/>
        </authorList>
    </citation>
    <scope>IDENTIFICATION</scope>
    <source>
        <tissue evidence="3 4">Blood</tissue>
    </source>
</reference>
<dbReference type="RefSeq" id="XP_070623624.1">
    <property type="nucleotide sequence ID" value="XM_070767523.1"/>
</dbReference>
<evidence type="ECO:0000313" key="2">
    <source>
        <dbReference type="Proteomes" id="UP001652663"/>
    </source>
</evidence>
<dbReference type="RefSeq" id="XP_070623629.1">
    <property type="nucleotide sequence ID" value="XM_070767528.1"/>
</dbReference>
<feature type="region of interest" description="Disordered" evidence="1">
    <location>
        <begin position="1"/>
        <end position="53"/>
    </location>
</feature>
<accession>A0ABM4QK03</accession>
<evidence type="ECO:0000313" key="5">
    <source>
        <dbReference type="RefSeq" id="XP_070623626.1"/>
    </source>
</evidence>
<dbReference type="GeneID" id="109568748"/>
<feature type="region of interest" description="Disordered" evidence="1">
    <location>
        <begin position="118"/>
        <end position="172"/>
    </location>
</feature>
<proteinExistence type="predicted"/>
<evidence type="ECO:0000313" key="7">
    <source>
        <dbReference type="RefSeq" id="XP_070623628.1"/>
    </source>
</evidence>
<evidence type="ECO:0000313" key="11">
    <source>
        <dbReference type="RefSeq" id="XP_070623632.1"/>
    </source>
</evidence>